<dbReference type="SUPFAM" id="SSF48371">
    <property type="entry name" value="ARM repeat"/>
    <property type="match status" value="1"/>
</dbReference>
<name>A0A268H981_9BACI</name>
<sequence>MDREVKEAFIKSKYKDKQESYEAYLYILQATEKRVDWAYEVWDDLLDGLTDKDNHQRSRSAQYLANLAKSDPENRMLTDLPRLWAVTRDEKFVTARHSLQSIWKVGLSGTEQNDRLMEYMVDRFKNGTDEKNYTLIRFDIMQNMRHLYDRLVDEDIKQTAMHLIDTVEDDKYKKKYMNVWK</sequence>
<accession>A0A268H981</accession>
<evidence type="ECO:0000313" key="2">
    <source>
        <dbReference type="Proteomes" id="UP000216475"/>
    </source>
</evidence>
<dbReference type="RefSeq" id="WP_095272676.1">
    <property type="nucleotide sequence ID" value="NZ_NPBH01000077.1"/>
</dbReference>
<organism evidence="1 2">
    <name type="scientific">Terribacillus saccharophilus</name>
    <dbReference type="NCBI Taxonomy" id="361277"/>
    <lineage>
        <taxon>Bacteria</taxon>
        <taxon>Bacillati</taxon>
        <taxon>Bacillota</taxon>
        <taxon>Bacilli</taxon>
        <taxon>Bacillales</taxon>
        <taxon>Bacillaceae</taxon>
        <taxon>Terribacillus</taxon>
    </lineage>
</organism>
<dbReference type="AlphaFoldDB" id="A0A268H981"/>
<proteinExistence type="predicted"/>
<evidence type="ECO:0000313" key="1">
    <source>
        <dbReference type="EMBL" id="PAE06414.1"/>
    </source>
</evidence>
<dbReference type="InterPro" id="IPR016024">
    <property type="entry name" value="ARM-type_fold"/>
</dbReference>
<reference evidence="1 2" key="1">
    <citation type="submission" date="2017-07" db="EMBL/GenBank/DDBJ databases">
        <title>Isolation and whole genome analysis of endospore-forming bacteria from heroin.</title>
        <authorList>
            <person name="Kalinowski J."/>
            <person name="Ahrens B."/>
            <person name="Al-Dilaimi A."/>
            <person name="Winkler A."/>
            <person name="Wibberg D."/>
            <person name="Schleenbecker U."/>
            <person name="Ruckert C."/>
            <person name="Wolfel R."/>
            <person name="Grass G."/>
        </authorList>
    </citation>
    <scope>NUCLEOTIDE SEQUENCE [LARGE SCALE GENOMIC DNA]</scope>
    <source>
        <strain evidence="1 2">7509</strain>
    </source>
</reference>
<comment type="caution">
    <text evidence="1">The sequence shown here is derived from an EMBL/GenBank/DDBJ whole genome shotgun (WGS) entry which is preliminary data.</text>
</comment>
<protein>
    <recommendedName>
        <fullName evidence="3">HEAT repeat-containing protein</fullName>
    </recommendedName>
</protein>
<dbReference type="Proteomes" id="UP000216475">
    <property type="component" value="Unassembled WGS sequence"/>
</dbReference>
<gene>
    <name evidence="1" type="ORF">CHI12_16370</name>
</gene>
<evidence type="ECO:0008006" key="3">
    <source>
        <dbReference type="Google" id="ProtNLM"/>
    </source>
</evidence>
<dbReference type="EMBL" id="NPBH01000077">
    <property type="protein sequence ID" value="PAE06414.1"/>
    <property type="molecule type" value="Genomic_DNA"/>
</dbReference>